<evidence type="ECO:0000313" key="2">
    <source>
        <dbReference type="Proteomes" id="UP000008084"/>
    </source>
</evidence>
<dbReference type="EMBL" id="FR729477">
    <property type="protein sequence ID" value="CBY25936.1"/>
    <property type="molecule type" value="Genomic_DNA"/>
</dbReference>
<dbReference type="AlphaFoldDB" id="A0A0H3NLD3"/>
<dbReference type="Proteomes" id="UP000008084">
    <property type="component" value="Chromosome"/>
</dbReference>
<dbReference type="HOGENOM" id="CLU_2830376_0_0_6"/>
<name>A0A0H3NLD3_YERE1</name>
<gene>
    <name evidence="1" type="ordered locus">Y11_22451</name>
</gene>
<organism evidence="1 2">
    <name type="scientific">Yersinia enterocolitica subsp. palearctica serotype O:3 (strain DSM 13030 / CIP 106945 / Y11)</name>
    <dbReference type="NCBI Taxonomy" id="930944"/>
    <lineage>
        <taxon>Bacteria</taxon>
        <taxon>Pseudomonadati</taxon>
        <taxon>Pseudomonadota</taxon>
        <taxon>Gammaproteobacteria</taxon>
        <taxon>Enterobacterales</taxon>
        <taxon>Yersiniaceae</taxon>
        <taxon>Yersinia</taxon>
    </lineage>
</organism>
<dbReference type="PATRIC" id="fig|930944.6.peg.2230"/>
<proteinExistence type="predicted"/>
<protein>
    <submittedName>
        <fullName evidence="1">Uncharacterized protein</fullName>
    </submittedName>
</protein>
<evidence type="ECO:0000313" key="1">
    <source>
        <dbReference type="EMBL" id="CBY25936.1"/>
    </source>
</evidence>
<reference evidence="1 2" key="1">
    <citation type="journal article" date="2011" name="J. Bacteriol.">
        <title>Complete genome sequence of Yersinia enterocolitica subsp. palearctica serogroup O:3.</title>
        <authorList>
            <person name="Batzilla J."/>
            <person name="Hoper D."/>
            <person name="Antonenka U."/>
            <person name="Heesemann J."/>
            <person name="Rakin A."/>
        </authorList>
    </citation>
    <scope>NUCLEOTIDE SEQUENCE [LARGE SCALE GENOMIC DNA]</scope>
    <source>
        <strain evidence="2">DSM 13030 / CIP 106945 / Y11</strain>
    </source>
</reference>
<accession>A0A0H3NLD3</accession>
<dbReference type="KEGG" id="yey:Y11_22451"/>
<sequence length="66" mass="7596">MLPTPLLRRGVIEANRRYEVKTKPPLEFSQWRFFNDQKTANTPAAGKMTENQKVTGVFTHNTFAVD</sequence>